<evidence type="ECO:0000256" key="1">
    <source>
        <dbReference type="SAM" id="MobiDB-lite"/>
    </source>
</evidence>
<keyword evidence="3" id="KW-1185">Reference proteome</keyword>
<dbReference type="Proteomes" id="UP000544095">
    <property type="component" value="Unassembled WGS sequence"/>
</dbReference>
<evidence type="ECO:0008006" key="4">
    <source>
        <dbReference type="Google" id="ProtNLM"/>
    </source>
</evidence>
<accession>A0A8H5KC39</accession>
<evidence type="ECO:0000313" key="3">
    <source>
        <dbReference type="Proteomes" id="UP000544095"/>
    </source>
</evidence>
<feature type="compositionally biased region" description="Basic and acidic residues" evidence="1">
    <location>
        <begin position="1"/>
        <end position="10"/>
    </location>
</feature>
<sequence length="431" mass="48998">METQPGEERAVATMNNLPKPTPSNLLEKMPTEVIFMIASQLTFRGVRVATLVSKQLRSALMPLIFNKITFSGDFKALSREMRSILNGELGTFTKRILPYVKVVTIRIEPCSSQHIVSDSHLWASRIAVISEFISKLSCVDAIDFAFRNHSVSFCQAAPDSFDDPHLQSVLESLTNTPKWDGPKTVIFSGQRNRPSFTTIMHQFTPDSVKAVHLPRTTAWGHRTALQSTMPSLKGLKYDLTRIPVESTTLACIDQNTLRMIHQSLPHLHSLVVCQMDRDAFVLRYGPIPPKTRLPNFSDQIAQLIGRLKEMQQLRRFAFALDLKWMFQEYSPEALHELRERLCQADSATFASEDIDWTLYHTPRAQDHEWHSNLVTHILDAVPQLKELCVLPPGSRFYRGTKTEGVVSFCQVNPRDPGEESRFPNRLLDQES</sequence>
<proteinExistence type="predicted"/>
<comment type="caution">
    <text evidence="2">The sequence shown here is derived from an EMBL/GenBank/DDBJ whole genome shotgun (WGS) entry which is preliminary data.</text>
</comment>
<gene>
    <name evidence="2" type="ORF">FPANT_13579</name>
</gene>
<evidence type="ECO:0000313" key="2">
    <source>
        <dbReference type="EMBL" id="KAF5571212.1"/>
    </source>
</evidence>
<feature type="region of interest" description="Disordered" evidence="1">
    <location>
        <begin position="1"/>
        <end position="23"/>
    </location>
</feature>
<dbReference type="InterPro" id="IPR036047">
    <property type="entry name" value="F-box-like_dom_sf"/>
</dbReference>
<reference evidence="2 3" key="1">
    <citation type="submission" date="2020-05" db="EMBL/GenBank/DDBJ databases">
        <title>Identification and distribution of gene clusters putatively required for synthesis of sphingolipid metabolism inhibitors in phylogenetically diverse species of the filamentous fungus Fusarium.</title>
        <authorList>
            <person name="Kim H.-S."/>
            <person name="Busman M."/>
            <person name="Brown D.W."/>
            <person name="Divon H."/>
            <person name="Uhlig S."/>
            <person name="Proctor R.H."/>
        </authorList>
    </citation>
    <scope>NUCLEOTIDE SEQUENCE [LARGE SCALE GENOMIC DNA]</scope>
    <source>
        <strain evidence="2 3">NRRL 25211</strain>
    </source>
</reference>
<feature type="compositionally biased region" description="Polar residues" evidence="1">
    <location>
        <begin position="13"/>
        <end position="23"/>
    </location>
</feature>
<protein>
    <recommendedName>
        <fullName evidence="4">F-box domain-containing protein</fullName>
    </recommendedName>
</protein>
<name>A0A8H5KC39_9HYPO</name>
<dbReference type="EMBL" id="JAAOAR010001076">
    <property type="protein sequence ID" value="KAF5571212.1"/>
    <property type="molecule type" value="Genomic_DNA"/>
</dbReference>
<organism evidence="2 3">
    <name type="scientific">Fusarium pseudoanthophilum</name>
    <dbReference type="NCBI Taxonomy" id="48495"/>
    <lineage>
        <taxon>Eukaryota</taxon>
        <taxon>Fungi</taxon>
        <taxon>Dikarya</taxon>
        <taxon>Ascomycota</taxon>
        <taxon>Pezizomycotina</taxon>
        <taxon>Sordariomycetes</taxon>
        <taxon>Hypocreomycetidae</taxon>
        <taxon>Hypocreales</taxon>
        <taxon>Nectriaceae</taxon>
        <taxon>Fusarium</taxon>
        <taxon>Fusarium fujikuroi species complex</taxon>
    </lineage>
</organism>
<dbReference type="SUPFAM" id="SSF81383">
    <property type="entry name" value="F-box domain"/>
    <property type="match status" value="1"/>
</dbReference>
<dbReference type="AlphaFoldDB" id="A0A8H5KC39"/>